<feature type="transmembrane region" description="Helical" evidence="1">
    <location>
        <begin position="9"/>
        <end position="32"/>
    </location>
</feature>
<evidence type="ECO:0000256" key="1">
    <source>
        <dbReference type="SAM" id="Phobius"/>
    </source>
</evidence>
<name>A0A379GDY5_PROMI</name>
<gene>
    <name evidence="2" type="ORF">NCTC11938_03392</name>
</gene>
<dbReference type="AlphaFoldDB" id="A0A379GDY5"/>
<dbReference type="Proteomes" id="UP000254191">
    <property type="component" value="Unassembled WGS sequence"/>
</dbReference>
<proteinExistence type="predicted"/>
<keyword evidence="1" id="KW-0812">Transmembrane</keyword>
<organism evidence="2 3">
    <name type="scientific">Proteus mirabilis</name>
    <dbReference type="NCBI Taxonomy" id="584"/>
    <lineage>
        <taxon>Bacteria</taxon>
        <taxon>Pseudomonadati</taxon>
        <taxon>Pseudomonadota</taxon>
        <taxon>Gammaproteobacteria</taxon>
        <taxon>Enterobacterales</taxon>
        <taxon>Morganellaceae</taxon>
        <taxon>Proteus</taxon>
    </lineage>
</organism>
<keyword evidence="1" id="KW-1133">Transmembrane helix</keyword>
<reference evidence="2 3" key="1">
    <citation type="submission" date="2018-06" db="EMBL/GenBank/DDBJ databases">
        <authorList>
            <consortium name="Pathogen Informatics"/>
            <person name="Doyle S."/>
        </authorList>
    </citation>
    <scope>NUCLEOTIDE SEQUENCE [LARGE SCALE GENOMIC DNA]</scope>
    <source>
        <strain evidence="2 3">NCTC11938</strain>
    </source>
</reference>
<protein>
    <submittedName>
        <fullName evidence="2">Multidrug efflux protein</fullName>
    </submittedName>
</protein>
<evidence type="ECO:0000313" key="3">
    <source>
        <dbReference type="Proteomes" id="UP000254191"/>
    </source>
</evidence>
<sequence>MIKDYKRWIVLLLVSSMLFLIVVDVTVLYTALPRLTHDLNASASEKTMDHECLSADCRRAVASSRYAY</sequence>
<dbReference type="EMBL" id="UGTS01000005">
    <property type="protein sequence ID" value="SUC39101.1"/>
    <property type="molecule type" value="Genomic_DNA"/>
</dbReference>
<keyword evidence="1" id="KW-0472">Membrane</keyword>
<accession>A0A379GDY5</accession>
<evidence type="ECO:0000313" key="2">
    <source>
        <dbReference type="EMBL" id="SUC39101.1"/>
    </source>
</evidence>